<feature type="transmembrane region" description="Helical" evidence="1">
    <location>
        <begin position="68"/>
        <end position="89"/>
    </location>
</feature>
<dbReference type="AlphaFoldDB" id="A0A4P9XNQ8"/>
<name>A0A4P9XNQ8_9FUNG</name>
<proteinExistence type="predicted"/>
<feature type="transmembrane region" description="Helical" evidence="1">
    <location>
        <begin position="250"/>
        <end position="279"/>
    </location>
</feature>
<sequence>MMAEITSAPEPPACRIYTNISTCAQSTTMFAIALVTLINLHLIFWIVVLSEALEEQYAFLSFLSNLGWIFVFIAAFDYAACITIAYPPVHMNVGQIKRRTRNVRWAARGAIAFISVETSVLALLSGVLRQKGNRTAEVAMLQTVVFTYAVFALAVAVVVWRFGSRLYRLAEQRASIVSQLGIHETCVVTPVSRSSRSAMMEVQLRDVKRLRLTSGRIRSLNRFIVPVGICFGIALLVYGSMAHVAYTSPIFGVIAGALVNGGGTLAFTCVQIMLTISFFRQWKREKERVVQPKHDGGEAYDAIESDAYAIPPLQDPCWHSPDAAYINNSAVSRQQYRAAVNVAAAHQQTIN</sequence>
<organism evidence="2 3">
    <name type="scientific">Thamnocephalis sphaerospora</name>
    <dbReference type="NCBI Taxonomy" id="78915"/>
    <lineage>
        <taxon>Eukaryota</taxon>
        <taxon>Fungi</taxon>
        <taxon>Fungi incertae sedis</taxon>
        <taxon>Zoopagomycota</taxon>
        <taxon>Zoopagomycotina</taxon>
        <taxon>Zoopagomycetes</taxon>
        <taxon>Zoopagales</taxon>
        <taxon>Sigmoideomycetaceae</taxon>
        <taxon>Thamnocephalis</taxon>
    </lineage>
</organism>
<dbReference type="OrthoDB" id="10451080at2759"/>
<gene>
    <name evidence="2" type="ORF">THASP1DRAFT_30585</name>
</gene>
<keyword evidence="1" id="KW-0812">Transmembrane</keyword>
<evidence type="ECO:0008006" key="4">
    <source>
        <dbReference type="Google" id="ProtNLM"/>
    </source>
</evidence>
<evidence type="ECO:0000313" key="3">
    <source>
        <dbReference type="Proteomes" id="UP000271241"/>
    </source>
</evidence>
<keyword evidence="1" id="KW-1133">Transmembrane helix</keyword>
<evidence type="ECO:0000313" key="2">
    <source>
        <dbReference type="EMBL" id="RKP07604.1"/>
    </source>
</evidence>
<protein>
    <recommendedName>
        <fullName evidence="4">G-protein coupled receptors family 1 profile domain-containing protein</fullName>
    </recommendedName>
</protein>
<feature type="transmembrane region" description="Helical" evidence="1">
    <location>
        <begin position="140"/>
        <end position="163"/>
    </location>
</feature>
<keyword evidence="1" id="KW-0472">Membrane</keyword>
<feature type="transmembrane region" description="Helical" evidence="1">
    <location>
        <begin position="29"/>
        <end position="48"/>
    </location>
</feature>
<evidence type="ECO:0000256" key="1">
    <source>
        <dbReference type="SAM" id="Phobius"/>
    </source>
</evidence>
<accession>A0A4P9XNQ8</accession>
<dbReference type="EMBL" id="KZ992696">
    <property type="protein sequence ID" value="RKP07604.1"/>
    <property type="molecule type" value="Genomic_DNA"/>
</dbReference>
<feature type="transmembrane region" description="Helical" evidence="1">
    <location>
        <begin position="110"/>
        <end position="128"/>
    </location>
</feature>
<dbReference type="Proteomes" id="UP000271241">
    <property type="component" value="Unassembled WGS sequence"/>
</dbReference>
<keyword evidence="3" id="KW-1185">Reference proteome</keyword>
<feature type="transmembrane region" description="Helical" evidence="1">
    <location>
        <begin position="219"/>
        <end position="238"/>
    </location>
</feature>
<reference evidence="3" key="1">
    <citation type="journal article" date="2018" name="Nat. Microbiol.">
        <title>Leveraging single-cell genomics to expand the fungal tree of life.</title>
        <authorList>
            <person name="Ahrendt S.R."/>
            <person name="Quandt C.A."/>
            <person name="Ciobanu D."/>
            <person name="Clum A."/>
            <person name="Salamov A."/>
            <person name="Andreopoulos B."/>
            <person name="Cheng J.F."/>
            <person name="Woyke T."/>
            <person name="Pelin A."/>
            <person name="Henrissat B."/>
            <person name="Reynolds N.K."/>
            <person name="Benny G.L."/>
            <person name="Smith M.E."/>
            <person name="James T.Y."/>
            <person name="Grigoriev I.V."/>
        </authorList>
    </citation>
    <scope>NUCLEOTIDE SEQUENCE [LARGE SCALE GENOMIC DNA]</scope>
    <source>
        <strain evidence="3">RSA 1356</strain>
    </source>
</reference>